<evidence type="ECO:0000256" key="1">
    <source>
        <dbReference type="ARBA" id="ARBA00022737"/>
    </source>
</evidence>
<feature type="non-terminal residue" evidence="3">
    <location>
        <position position="1"/>
    </location>
</feature>
<sequence>EQWEFLVQKSSDKSLKLKEASRQQTFNAGVKDVEFWLGEIENQLANDDVGRDLTSVQNMLKKQQLLENDIANHESAIVDLNKTGDEFIENNMFDVENIKETRNTINDRFQ</sequence>
<dbReference type="Pfam" id="PF00435">
    <property type="entry name" value="Spectrin"/>
    <property type="match status" value="1"/>
</dbReference>
<dbReference type="SUPFAM" id="SSF46966">
    <property type="entry name" value="Spectrin repeat"/>
    <property type="match status" value="1"/>
</dbReference>
<keyword evidence="1" id="KW-0677">Repeat</keyword>
<comment type="caution">
    <text evidence="3">The sequence shown here is derived from an EMBL/GenBank/DDBJ whole genome shotgun (WGS) entry which is preliminary data.</text>
</comment>
<proteinExistence type="predicted"/>
<accession>A0A820Q9M2</accession>
<gene>
    <name evidence="3" type="ORF">KXQ929_LOCUS52074</name>
</gene>
<dbReference type="EMBL" id="CAJOBB010026888">
    <property type="protein sequence ID" value="CAF4419136.1"/>
    <property type="molecule type" value="Genomic_DNA"/>
</dbReference>
<dbReference type="PANTHER" id="PTHR11915">
    <property type="entry name" value="SPECTRIN/FILAMIN RELATED CYTOSKELETAL PROTEIN"/>
    <property type="match status" value="1"/>
</dbReference>
<dbReference type="InterPro" id="IPR018159">
    <property type="entry name" value="Spectrin/alpha-actinin"/>
</dbReference>
<dbReference type="CDD" id="cd00176">
    <property type="entry name" value="SPEC"/>
    <property type="match status" value="1"/>
</dbReference>
<evidence type="ECO:0000313" key="4">
    <source>
        <dbReference type="Proteomes" id="UP000663868"/>
    </source>
</evidence>
<keyword evidence="2" id="KW-0175">Coiled coil</keyword>
<feature type="coiled-coil region" evidence="2">
    <location>
        <begin position="56"/>
        <end position="83"/>
    </location>
</feature>
<dbReference type="Proteomes" id="UP000663868">
    <property type="component" value="Unassembled WGS sequence"/>
</dbReference>
<dbReference type="FunFam" id="1.20.58.60:FF:000017">
    <property type="entry name" value="Spectrin alpha chain, non-erythrocytic 1"/>
    <property type="match status" value="1"/>
</dbReference>
<evidence type="ECO:0000256" key="2">
    <source>
        <dbReference type="SAM" id="Coils"/>
    </source>
</evidence>
<dbReference type="AlphaFoldDB" id="A0A820Q9M2"/>
<dbReference type="Gene3D" id="1.20.58.60">
    <property type="match status" value="1"/>
</dbReference>
<dbReference type="SMART" id="SM00150">
    <property type="entry name" value="SPEC"/>
    <property type="match status" value="1"/>
</dbReference>
<evidence type="ECO:0000313" key="3">
    <source>
        <dbReference type="EMBL" id="CAF4419136.1"/>
    </source>
</evidence>
<protein>
    <recommendedName>
        <fullName evidence="5">Spectrin alpha chain-like protein</fullName>
    </recommendedName>
</protein>
<feature type="non-terminal residue" evidence="3">
    <location>
        <position position="110"/>
    </location>
</feature>
<evidence type="ECO:0008006" key="5">
    <source>
        <dbReference type="Google" id="ProtNLM"/>
    </source>
</evidence>
<dbReference type="InterPro" id="IPR002017">
    <property type="entry name" value="Spectrin_repeat"/>
</dbReference>
<reference evidence="3" key="1">
    <citation type="submission" date="2021-02" db="EMBL/GenBank/DDBJ databases">
        <authorList>
            <person name="Nowell W R."/>
        </authorList>
    </citation>
    <scope>NUCLEOTIDE SEQUENCE</scope>
</reference>
<name>A0A820Q9M2_9BILA</name>
<organism evidence="3 4">
    <name type="scientific">Adineta steineri</name>
    <dbReference type="NCBI Taxonomy" id="433720"/>
    <lineage>
        <taxon>Eukaryota</taxon>
        <taxon>Metazoa</taxon>
        <taxon>Spiralia</taxon>
        <taxon>Gnathifera</taxon>
        <taxon>Rotifera</taxon>
        <taxon>Eurotatoria</taxon>
        <taxon>Bdelloidea</taxon>
        <taxon>Adinetida</taxon>
        <taxon>Adinetidae</taxon>
        <taxon>Adineta</taxon>
    </lineage>
</organism>